<name>F7X6Q8_SINMM</name>
<organism evidence="1 2">
    <name type="scientific">Sinorhizobium meliloti (strain SM11)</name>
    <dbReference type="NCBI Taxonomy" id="707241"/>
    <lineage>
        <taxon>Bacteria</taxon>
        <taxon>Pseudomonadati</taxon>
        <taxon>Pseudomonadota</taxon>
        <taxon>Alphaproteobacteria</taxon>
        <taxon>Hyphomicrobiales</taxon>
        <taxon>Rhizobiaceae</taxon>
        <taxon>Sinorhizobium/Ensifer group</taxon>
        <taxon>Sinorhizobium</taxon>
    </lineage>
</organism>
<dbReference type="AlphaFoldDB" id="F7X6Q8"/>
<dbReference type="PATRIC" id="fig|707241.3.peg.1550"/>
<dbReference type="InterPro" id="IPR053171">
    <property type="entry name" value="Viral_Tip_Attach_Protein"/>
</dbReference>
<dbReference type="RefSeq" id="WP_014529425.1">
    <property type="nucleotide sequence ID" value="NC_017325.1"/>
</dbReference>
<sequence length="917" mass="99751">MAIFTGIATAIAGALFGGSALATSLIGGALAFGAKFAVGKLTQQKQGKQKHTAVQGEIQFGGDVPVGTLYGVGKTKGQRAFYAKWDKGNKRNAEVFILANGWCDGLEPYVYMYGEKYNLVAQATIGNEVARYGVQGFIDGDGNSAISIRFYDGRPGQGVDQRLVDVTATLGNKWKATSKLSGMCYVVVERYYHLEFFRDAGKGKPDIEFVLRGLREYDPRKDSTVAGGSGTQRLNTPSTWVHTNNPAVHRLNYQLGLRALVSGRTLIGEGKSLGQIDLATYFVAMNVCDTLRANGKKTYECSLFVSGDDDHTEVLKQFDDAMAGYGLNRRGLSGVIPGAPQIPVKDLTAADIPIDRAKDVQFRPSAFERFNHLSGQFTSIESMWNPESLKPVYVNADIAADGRNRQTSIDFLQVTDPDIAQYLLNIRYRQNRMGGKATVPVSRRFGLAVQEGEWITWRGKSWLISEWRADERLRITLVLSETSAAIYDDDGIEPGPIVVPPTPPINPSLLSTVQNFNVAAGMINGAQGYDTPALVFTWTPPDDPTITAVRFVYRIEGTTEIFEDQCTSPEDGSFRTTKNVVSGKVYNARATITTVPDRLRTFTPWMTTAQPTGLQTLLTGLKELQDDALNRFKELQQEMDEFFRPRLVELLDAFSLEGAVGQIERQQIVATIGDALAQITEERRVRVSENEAMAQFLTYLQASLGTTTARLITEETVRATADTALSSQITQLTAETGSNAAAIQTEATARANADSALSTQITSLDAEVGDNLARLIQEESARADGDSANATSINGVSADFNGRFAQGLVKFEAVAAPTGVDARFSVLLRAGTSQSFKVSGFYVELYTEGGVQKSRMAVQADQFLVTSGNSRHYPLVYENGVLKLAVADIGTVNAGLLQSLNGKMKIDLNNGTIEIFS</sequence>
<gene>
    <name evidence="1" type="ordered locus">SM11_chr1474</name>
</gene>
<evidence type="ECO:0000313" key="1">
    <source>
        <dbReference type="EMBL" id="AEH78750.1"/>
    </source>
</evidence>
<dbReference type="HOGENOM" id="CLU_327295_0_0_5"/>
<dbReference type="PANTHER" id="PTHR36251">
    <property type="entry name" value="FELS-1 PROPHAGE HOST SPECIFICITY PROTEIN-RELATED"/>
    <property type="match status" value="1"/>
</dbReference>
<reference evidence="1 2" key="1">
    <citation type="journal article" date="2011" name="J. Biotechnol.">
        <title>The complete genome sequence of the dominant Sinorhizobium meliloti field isolate SM11 extends the S. meliloti pan-genome.</title>
        <authorList>
            <person name="Schneiker-Bekel S."/>
            <person name="Wibberg D."/>
            <person name="Bekel T."/>
            <person name="Blom J."/>
            <person name="Linke B."/>
            <person name="Neuweger H."/>
            <person name="Stiens M."/>
            <person name="Vorholter F.J."/>
            <person name="Weidner S."/>
            <person name="Goesmann A."/>
            <person name="Puhler A."/>
            <person name="Schluter A."/>
        </authorList>
    </citation>
    <scope>NUCLEOTIDE SEQUENCE [LARGE SCALE GENOMIC DNA]</scope>
    <source>
        <strain evidence="1 2">SM11</strain>
    </source>
</reference>
<dbReference type="PANTHER" id="PTHR36251:SF2">
    <property type="entry name" value="GIFSY-2 PROPHAGE HOST SPECIFICITY PROTEIN J, PHAGE LAMBDA"/>
    <property type="match status" value="1"/>
</dbReference>
<protein>
    <recommendedName>
        <fullName evidence="3">Phage tail protein</fullName>
    </recommendedName>
</protein>
<dbReference type="EMBL" id="CP001830">
    <property type="protein sequence ID" value="AEH78750.1"/>
    <property type="molecule type" value="Genomic_DNA"/>
</dbReference>
<accession>F7X6Q8</accession>
<evidence type="ECO:0008006" key="3">
    <source>
        <dbReference type="Google" id="ProtNLM"/>
    </source>
</evidence>
<evidence type="ECO:0000313" key="2">
    <source>
        <dbReference type="Proteomes" id="UP000009045"/>
    </source>
</evidence>
<dbReference type="KEGG" id="smx:SM11_chr1474"/>
<proteinExistence type="predicted"/>
<dbReference type="Proteomes" id="UP000009045">
    <property type="component" value="Chromosome"/>
</dbReference>